<feature type="region of interest" description="Disordered" evidence="1">
    <location>
        <begin position="102"/>
        <end position="167"/>
    </location>
</feature>
<feature type="compositionally biased region" description="Acidic residues" evidence="1">
    <location>
        <begin position="155"/>
        <end position="167"/>
    </location>
</feature>
<dbReference type="EMBL" id="JARIHO010000016">
    <property type="protein sequence ID" value="KAJ7349126.1"/>
    <property type="molecule type" value="Genomic_DNA"/>
</dbReference>
<evidence type="ECO:0000313" key="2">
    <source>
        <dbReference type="EMBL" id="KAJ7349126.1"/>
    </source>
</evidence>
<keyword evidence="3" id="KW-1185">Reference proteome</keyword>
<proteinExistence type="predicted"/>
<sequence length="238" mass="26268">MSSPHQLDVAEDATLHKAKQMFLKHLAEVDTSEGLTNELVLKFRFDADVESALNTFVIEHGCSMESRVLSREEQNKIDKRQKACSQYTWFQVTPEAQAEYLKNHKVSSPPKKVSPKKTPATTPRKAPATTPKKTATPAKTPRTGTKQQKKVVQETDGDNAGDDDSESDVVKIPVATFDDLIGRLGSALLLLPTTDPARGEECREALVEVAHDLCQLRPLKRASDEGGSSHTPAKRRRV</sequence>
<gene>
    <name evidence="2" type="ORF">DFH08DRAFT_864496</name>
</gene>
<protein>
    <submittedName>
        <fullName evidence="2">Uncharacterized protein</fullName>
    </submittedName>
</protein>
<name>A0AAD7A4Z6_9AGAR</name>
<feature type="compositionally biased region" description="Low complexity" evidence="1">
    <location>
        <begin position="106"/>
        <end position="146"/>
    </location>
</feature>
<accession>A0AAD7A4Z6</accession>
<evidence type="ECO:0000256" key="1">
    <source>
        <dbReference type="SAM" id="MobiDB-lite"/>
    </source>
</evidence>
<reference evidence="2" key="1">
    <citation type="submission" date="2023-03" db="EMBL/GenBank/DDBJ databases">
        <title>Massive genome expansion in bonnet fungi (Mycena s.s.) driven by repeated elements and novel gene families across ecological guilds.</title>
        <authorList>
            <consortium name="Lawrence Berkeley National Laboratory"/>
            <person name="Harder C.B."/>
            <person name="Miyauchi S."/>
            <person name="Viragh M."/>
            <person name="Kuo A."/>
            <person name="Thoen E."/>
            <person name="Andreopoulos B."/>
            <person name="Lu D."/>
            <person name="Skrede I."/>
            <person name="Drula E."/>
            <person name="Henrissat B."/>
            <person name="Morin E."/>
            <person name="Kohler A."/>
            <person name="Barry K."/>
            <person name="LaButti K."/>
            <person name="Morin E."/>
            <person name="Salamov A."/>
            <person name="Lipzen A."/>
            <person name="Mereny Z."/>
            <person name="Hegedus B."/>
            <person name="Baldrian P."/>
            <person name="Stursova M."/>
            <person name="Weitz H."/>
            <person name="Taylor A."/>
            <person name="Grigoriev I.V."/>
            <person name="Nagy L.G."/>
            <person name="Martin F."/>
            <person name="Kauserud H."/>
        </authorList>
    </citation>
    <scope>NUCLEOTIDE SEQUENCE</scope>
    <source>
        <strain evidence="2">CBHHK002</strain>
    </source>
</reference>
<dbReference type="Proteomes" id="UP001218218">
    <property type="component" value="Unassembled WGS sequence"/>
</dbReference>
<dbReference type="AlphaFoldDB" id="A0AAD7A4Z6"/>
<organism evidence="2 3">
    <name type="scientific">Mycena albidolilacea</name>
    <dbReference type="NCBI Taxonomy" id="1033008"/>
    <lineage>
        <taxon>Eukaryota</taxon>
        <taxon>Fungi</taxon>
        <taxon>Dikarya</taxon>
        <taxon>Basidiomycota</taxon>
        <taxon>Agaricomycotina</taxon>
        <taxon>Agaricomycetes</taxon>
        <taxon>Agaricomycetidae</taxon>
        <taxon>Agaricales</taxon>
        <taxon>Marasmiineae</taxon>
        <taxon>Mycenaceae</taxon>
        <taxon>Mycena</taxon>
    </lineage>
</organism>
<evidence type="ECO:0000313" key="3">
    <source>
        <dbReference type="Proteomes" id="UP001218218"/>
    </source>
</evidence>
<comment type="caution">
    <text evidence="2">The sequence shown here is derived from an EMBL/GenBank/DDBJ whole genome shotgun (WGS) entry which is preliminary data.</text>
</comment>